<dbReference type="InterPro" id="IPR053196">
    <property type="entry name" value="Lipoprotein_YbaY-like"/>
</dbReference>
<evidence type="ECO:0008006" key="5">
    <source>
        <dbReference type="Google" id="ProtNLM"/>
    </source>
</evidence>
<evidence type="ECO:0000256" key="1">
    <source>
        <dbReference type="SAM" id="MobiDB-lite"/>
    </source>
</evidence>
<keyword evidence="4" id="KW-1185">Reference proteome</keyword>
<dbReference type="EMBL" id="JMCB01000003">
    <property type="protein sequence ID" value="KFE70698.1"/>
    <property type="molecule type" value="Genomic_DNA"/>
</dbReference>
<protein>
    <recommendedName>
        <fullName evidence="5">Lipoprotein</fullName>
    </recommendedName>
</protein>
<dbReference type="PANTHER" id="PTHR38013:SF1">
    <property type="entry name" value="GLYCOPROTEIN_POLYSACCHARIDE METABOLISM"/>
    <property type="match status" value="1"/>
</dbReference>
<comment type="caution">
    <text evidence="3">The sequence shown here is derived from an EMBL/GenBank/DDBJ whole genome shotgun (WGS) entry which is preliminary data.</text>
</comment>
<dbReference type="InterPro" id="IPR039366">
    <property type="entry name" value="Pilotin"/>
</dbReference>
<accession>A0A085WSN5</accession>
<gene>
    <name evidence="3" type="ORF">DB31_5740</name>
</gene>
<dbReference type="PANTHER" id="PTHR38013">
    <property type="entry name" value="GLYCOPROTEIN/POLYSACCHARIDE METABOLISM"/>
    <property type="match status" value="1"/>
</dbReference>
<keyword evidence="2" id="KW-0732">Signal</keyword>
<dbReference type="AlphaFoldDB" id="A0A085WSN5"/>
<evidence type="ECO:0000313" key="3">
    <source>
        <dbReference type="EMBL" id="KFE70698.1"/>
    </source>
</evidence>
<feature type="compositionally biased region" description="Pro residues" evidence="1">
    <location>
        <begin position="51"/>
        <end position="61"/>
    </location>
</feature>
<evidence type="ECO:0000256" key="2">
    <source>
        <dbReference type="SAM" id="SignalP"/>
    </source>
</evidence>
<evidence type="ECO:0000313" key="4">
    <source>
        <dbReference type="Proteomes" id="UP000028725"/>
    </source>
</evidence>
<feature type="chain" id="PRO_5001800225" description="Lipoprotein" evidence="2">
    <location>
        <begin position="22"/>
        <end position="173"/>
    </location>
</feature>
<dbReference type="RefSeq" id="WP_044185935.1">
    <property type="nucleotide sequence ID" value="NZ_JMCB01000003.1"/>
</dbReference>
<feature type="compositionally biased region" description="Polar residues" evidence="1">
    <location>
        <begin position="32"/>
        <end position="43"/>
    </location>
</feature>
<dbReference type="Pfam" id="PF09619">
    <property type="entry name" value="YscW"/>
    <property type="match status" value="1"/>
</dbReference>
<sequence>MTRRIPTLAGWLTALALTACASTSPSTPGESMDSTAQPTTGTEVTAGPSTPATPPPPPSDPAPGALTQVTGSVMYRERIALTPDAVLSVEVAELTPEGKPGTIISQQVVKGPGQVPIPFSVAINPQRIRAEAAYVVNARITDGARTFSTTTPIPVLTQGSRSSDVQVLLRSGN</sequence>
<proteinExistence type="predicted"/>
<dbReference type="PROSITE" id="PS51257">
    <property type="entry name" value="PROKAR_LIPOPROTEIN"/>
    <property type="match status" value="1"/>
</dbReference>
<reference evidence="3 4" key="1">
    <citation type="submission" date="2014-04" db="EMBL/GenBank/DDBJ databases">
        <title>Genome assembly of Hyalangium minutum DSM 14724.</title>
        <authorList>
            <person name="Sharma G."/>
            <person name="Subramanian S."/>
        </authorList>
    </citation>
    <scope>NUCLEOTIDE SEQUENCE [LARGE SCALE GENOMIC DNA]</scope>
    <source>
        <strain evidence="3 4">DSM 14724</strain>
    </source>
</reference>
<organism evidence="3 4">
    <name type="scientific">Hyalangium minutum</name>
    <dbReference type="NCBI Taxonomy" id="394096"/>
    <lineage>
        <taxon>Bacteria</taxon>
        <taxon>Pseudomonadati</taxon>
        <taxon>Myxococcota</taxon>
        <taxon>Myxococcia</taxon>
        <taxon>Myxococcales</taxon>
        <taxon>Cystobacterineae</taxon>
        <taxon>Archangiaceae</taxon>
        <taxon>Hyalangium</taxon>
    </lineage>
</organism>
<dbReference type="STRING" id="394096.DB31_5740"/>
<dbReference type="OrthoDB" id="5348860at2"/>
<dbReference type="Proteomes" id="UP000028725">
    <property type="component" value="Unassembled WGS sequence"/>
</dbReference>
<feature type="region of interest" description="Disordered" evidence="1">
    <location>
        <begin position="22"/>
        <end position="66"/>
    </location>
</feature>
<name>A0A085WSN5_9BACT</name>
<feature type="signal peptide" evidence="2">
    <location>
        <begin position="1"/>
        <end position="21"/>
    </location>
</feature>